<protein>
    <submittedName>
        <fullName evidence="1">Hypotheticial protein</fullName>
    </submittedName>
</protein>
<reference evidence="1" key="1">
    <citation type="journal article" date="2009" name="Nature">
        <title>The Schistosoma japonicum genome reveals features of host-parasite interplay.</title>
        <authorList>
            <person name="Liu F."/>
            <person name="Zhou Y."/>
            <person name="Wang Z.Q."/>
            <person name="Lu G."/>
            <person name="Zheng H."/>
            <person name="Brindley P.J."/>
            <person name="McManus D.P."/>
            <person name="Blair D."/>
            <person name="Zhang Q.H."/>
            <person name="Zhong Y."/>
            <person name="Wang S."/>
            <person name="Han Z.G."/>
            <person name="Chen Z."/>
        </authorList>
    </citation>
    <scope>NUCLEOTIDE SEQUENCE</scope>
    <source>
        <strain evidence="1">Anhui</strain>
    </source>
</reference>
<dbReference type="AlphaFoldDB" id="C7TYX6"/>
<sequence length="37" mass="4460">MRKGYHHINPLKAFVLCFNCTFWKTVIADHQRRVKNS</sequence>
<accession>C7TYX6</accession>
<reference evidence="1" key="2">
    <citation type="submission" date="2009-03" db="EMBL/GenBank/DDBJ databases">
        <authorList>
            <person name="Gang L."/>
        </authorList>
    </citation>
    <scope>NUCLEOTIDE SEQUENCE</scope>
    <source>
        <strain evidence="1">Anhui</strain>
    </source>
</reference>
<evidence type="ECO:0000313" key="1">
    <source>
        <dbReference type="EMBL" id="CAX82802.1"/>
    </source>
</evidence>
<proteinExistence type="evidence at transcript level"/>
<dbReference type="EMBL" id="FN327078">
    <property type="protein sequence ID" value="CAX82802.1"/>
    <property type="molecule type" value="mRNA"/>
</dbReference>
<name>C7TYX6_SCHJA</name>
<organism evidence="1">
    <name type="scientific">Schistosoma japonicum</name>
    <name type="common">Blood fluke</name>
    <dbReference type="NCBI Taxonomy" id="6182"/>
    <lineage>
        <taxon>Eukaryota</taxon>
        <taxon>Metazoa</taxon>
        <taxon>Spiralia</taxon>
        <taxon>Lophotrochozoa</taxon>
        <taxon>Platyhelminthes</taxon>
        <taxon>Trematoda</taxon>
        <taxon>Digenea</taxon>
        <taxon>Strigeidida</taxon>
        <taxon>Schistosomatoidea</taxon>
        <taxon>Schistosomatidae</taxon>
        <taxon>Schistosoma</taxon>
    </lineage>
</organism>